<evidence type="ECO:0000313" key="2">
    <source>
        <dbReference type="Proteomes" id="UP001055072"/>
    </source>
</evidence>
<sequence>MSTGEPHPDARLSASKSHLTTSVVSGADRMLIPSLQSTDAISAVLGSLLTDDMSAFLLASSSLILPVCIYGIGSTEKHNLPSSQNMTDLFSRMSSSTKRLNIPLAFPVSGASWVEWHQWGPPMSATYGTKAISLRSFFGENAEFIVQDFFQGAKRLGKLRRDDTHEARDILSWSSKSEQISTTSQFLRSIFDGDVETFLPYVELEIEIPGSVTSRDQVILSEDLIVILEHSSVIEGIFNCIPSE</sequence>
<evidence type="ECO:0000313" key="1">
    <source>
        <dbReference type="EMBL" id="KAI0086904.1"/>
    </source>
</evidence>
<organism evidence="1 2">
    <name type="scientific">Irpex rosettiformis</name>
    <dbReference type="NCBI Taxonomy" id="378272"/>
    <lineage>
        <taxon>Eukaryota</taxon>
        <taxon>Fungi</taxon>
        <taxon>Dikarya</taxon>
        <taxon>Basidiomycota</taxon>
        <taxon>Agaricomycotina</taxon>
        <taxon>Agaricomycetes</taxon>
        <taxon>Polyporales</taxon>
        <taxon>Irpicaceae</taxon>
        <taxon>Irpex</taxon>
    </lineage>
</organism>
<gene>
    <name evidence="1" type="ORF">BDY19DRAFT_995347</name>
</gene>
<comment type="caution">
    <text evidence="1">The sequence shown here is derived from an EMBL/GenBank/DDBJ whole genome shotgun (WGS) entry which is preliminary data.</text>
</comment>
<dbReference type="EMBL" id="MU274920">
    <property type="protein sequence ID" value="KAI0086904.1"/>
    <property type="molecule type" value="Genomic_DNA"/>
</dbReference>
<keyword evidence="2" id="KW-1185">Reference proteome</keyword>
<dbReference type="Proteomes" id="UP001055072">
    <property type="component" value="Unassembled WGS sequence"/>
</dbReference>
<accession>A0ACB8TYL4</accession>
<proteinExistence type="predicted"/>
<protein>
    <submittedName>
        <fullName evidence="1">Uncharacterized protein</fullName>
    </submittedName>
</protein>
<name>A0ACB8TYL4_9APHY</name>
<reference evidence="1" key="1">
    <citation type="journal article" date="2021" name="Environ. Microbiol.">
        <title>Gene family expansions and transcriptome signatures uncover fungal adaptations to wood decay.</title>
        <authorList>
            <person name="Hage H."/>
            <person name="Miyauchi S."/>
            <person name="Viragh M."/>
            <person name="Drula E."/>
            <person name="Min B."/>
            <person name="Chaduli D."/>
            <person name="Navarro D."/>
            <person name="Favel A."/>
            <person name="Norest M."/>
            <person name="Lesage-Meessen L."/>
            <person name="Balint B."/>
            <person name="Merenyi Z."/>
            <person name="de Eugenio L."/>
            <person name="Morin E."/>
            <person name="Martinez A.T."/>
            <person name="Baldrian P."/>
            <person name="Stursova M."/>
            <person name="Martinez M.J."/>
            <person name="Novotny C."/>
            <person name="Magnuson J.K."/>
            <person name="Spatafora J.W."/>
            <person name="Maurice S."/>
            <person name="Pangilinan J."/>
            <person name="Andreopoulos W."/>
            <person name="LaButti K."/>
            <person name="Hundley H."/>
            <person name="Na H."/>
            <person name="Kuo A."/>
            <person name="Barry K."/>
            <person name="Lipzen A."/>
            <person name="Henrissat B."/>
            <person name="Riley R."/>
            <person name="Ahrendt S."/>
            <person name="Nagy L.G."/>
            <person name="Grigoriev I.V."/>
            <person name="Martin F."/>
            <person name="Rosso M.N."/>
        </authorList>
    </citation>
    <scope>NUCLEOTIDE SEQUENCE</scope>
    <source>
        <strain evidence="1">CBS 384.51</strain>
    </source>
</reference>